<gene>
    <name evidence="5" type="ORF">VNO78_25589</name>
</gene>
<evidence type="ECO:0000256" key="2">
    <source>
        <dbReference type="ARBA" id="ARBA00011738"/>
    </source>
</evidence>
<organism evidence="5 6">
    <name type="scientific">Psophocarpus tetragonolobus</name>
    <name type="common">Winged bean</name>
    <name type="synonym">Dolichos tetragonolobus</name>
    <dbReference type="NCBI Taxonomy" id="3891"/>
    <lineage>
        <taxon>Eukaryota</taxon>
        <taxon>Viridiplantae</taxon>
        <taxon>Streptophyta</taxon>
        <taxon>Embryophyta</taxon>
        <taxon>Tracheophyta</taxon>
        <taxon>Spermatophyta</taxon>
        <taxon>Magnoliopsida</taxon>
        <taxon>eudicotyledons</taxon>
        <taxon>Gunneridae</taxon>
        <taxon>Pentapetalae</taxon>
        <taxon>rosids</taxon>
        <taxon>fabids</taxon>
        <taxon>Fabales</taxon>
        <taxon>Fabaceae</taxon>
        <taxon>Papilionoideae</taxon>
        <taxon>50 kb inversion clade</taxon>
        <taxon>NPAAA clade</taxon>
        <taxon>indigoferoid/millettioid clade</taxon>
        <taxon>Phaseoleae</taxon>
        <taxon>Psophocarpus</taxon>
    </lineage>
</organism>
<comment type="caution">
    <text evidence="5">The sequence shown here is derived from an EMBL/GenBank/DDBJ whole genome shotgun (WGS) entry which is preliminary data.</text>
</comment>
<evidence type="ECO:0000313" key="5">
    <source>
        <dbReference type="EMBL" id="KAK7390287.1"/>
    </source>
</evidence>
<feature type="signal peptide" evidence="4">
    <location>
        <begin position="1"/>
        <end position="21"/>
    </location>
</feature>
<keyword evidence="3 4" id="KW-0964">Secreted</keyword>
<dbReference type="InterPro" id="IPR044859">
    <property type="entry name" value="Allene_oxi_cyc_Dirigent"/>
</dbReference>
<dbReference type="Gene3D" id="2.40.480.10">
    <property type="entry name" value="Allene oxide cyclase-like"/>
    <property type="match status" value="1"/>
</dbReference>
<dbReference type="Proteomes" id="UP001386955">
    <property type="component" value="Unassembled WGS sequence"/>
</dbReference>
<comment type="subunit">
    <text evidence="2 4">Homodimer.</text>
</comment>
<comment type="similarity">
    <text evidence="1 4">Belongs to the plant dirigent protein family.</text>
</comment>
<evidence type="ECO:0000256" key="3">
    <source>
        <dbReference type="ARBA" id="ARBA00022525"/>
    </source>
</evidence>
<dbReference type="Pfam" id="PF03018">
    <property type="entry name" value="Dirigent"/>
    <property type="match status" value="1"/>
</dbReference>
<keyword evidence="4" id="KW-0732">Signal</keyword>
<name>A0AAN9S6S9_PSOTE</name>
<dbReference type="InterPro" id="IPR004265">
    <property type="entry name" value="Dirigent"/>
</dbReference>
<accession>A0AAN9S6S9</accession>
<sequence>MATKFFIFFFITIITLTSVTAEDEGTGFVDSSPNRKFLKSKEKVSHFRFFWHDILTGQNPSAIQIIPSVPKYNKTSSFGLVRILDNPLTLGLKLSSKLVGRAEGLYASASQSRLSLLMVMNFALTQGKYNGSSITIMGRDVIDDKAREMPVVGGSGVFRFARGYAMAKTRTFDPKSMQSTVEFNVYVIHY</sequence>
<reference evidence="5 6" key="1">
    <citation type="submission" date="2024-01" db="EMBL/GenBank/DDBJ databases">
        <title>The genomes of 5 underutilized Papilionoideae crops provide insights into root nodulation and disease resistanc.</title>
        <authorList>
            <person name="Jiang F."/>
        </authorList>
    </citation>
    <scope>NUCLEOTIDE SEQUENCE [LARGE SCALE GENOMIC DNA]</scope>
    <source>
        <strain evidence="5">DUOXIRENSHENG_FW03</strain>
        <tissue evidence="5">Leaves</tissue>
    </source>
</reference>
<keyword evidence="4" id="KW-0052">Apoplast</keyword>
<comment type="subcellular location">
    <subcellularLocation>
        <location evidence="4">Secreted</location>
        <location evidence="4">Extracellular space</location>
        <location evidence="4">Apoplast</location>
    </subcellularLocation>
</comment>
<evidence type="ECO:0000256" key="4">
    <source>
        <dbReference type="RuleBase" id="RU363099"/>
    </source>
</evidence>
<evidence type="ECO:0000256" key="1">
    <source>
        <dbReference type="ARBA" id="ARBA00010746"/>
    </source>
</evidence>
<dbReference type="PANTHER" id="PTHR21495">
    <property type="entry name" value="NUCLEOPORIN-RELATED"/>
    <property type="match status" value="1"/>
</dbReference>
<evidence type="ECO:0000313" key="6">
    <source>
        <dbReference type="Proteomes" id="UP001386955"/>
    </source>
</evidence>
<proteinExistence type="inferred from homology"/>
<dbReference type="GO" id="GO:0009699">
    <property type="term" value="P:phenylpropanoid biosynthetic process"/>
    <property type="evidence" value="ECO:0007669"/>
    <property type="project" value="UniProtKB-ARBA"/>
</dbReference>
<dbReference type="AlphaFoldDB" id="A0AAN9S6S9"/>
<protein>
    <recommendedName>
        <fullName evidence="4">Dirigent protein</fullName>
    </recommendedName>
</protein>
<keyword evidence="6" id="KW-1185">Reference proteome</keyword>
<feature type="chain" id="PRO_5042666355" description="Dirigent protein" evidence="4">
    <location>
        <begin position="22"/>
        <end position="190"/>
    </location>
</feature>
<comment type="function">
    <text evidence="4">Dirigent proteins impart stereoselectivity on the phenoxy radical-coupling reaction, yielding optically active lignans from two molecules of coniferyl alcohol in the biosynthesis of lignans, flavonolignans, and alkaloids and thus plays a central role in plant secondary metabolism.</text>
</comment>
<dbReference type="EMBL" id="JAYMYS010000006">
    <property type="protein sequence ID" value="KAK7390287.1"/>
    <property type="molecule type" value="Genomic_DNA"/>
</dbReference>
<dbReference type="GO" id="GO:0048046">
    <property type="term" value="C:apoplast"/>
    <property type="evidence" value="ECO:0007669"/>
    <property type="project" value="UniProtKB-SubCell"/>
</dbReference>